<dbReference type="Pfam" id="PF06810">
    <property type="entry name" value="Phage_scaffold"/>
    <property type="match status" value="1"/>
</dbReference>
<evidence type="ECO:0000256" key="1">
    <source>
        <dbReference type="SAM" id="MobiDB-lite"/>
    </source>
</evidence>
<proteinExistence type="predicted"/>
<dbReference type="AlphaFoldDB" id="A0AB74TLP4"/>
<feature type="compositionally biased region" description="Basic and acidic residues" evidence="1">
    <location>
        <begin position="179"/>
        <end position="194"/>
    </location>
</feature>
<accession>A0AB74TLP4</accession>
<feature type="region of interest" description="Disordered" evidence="1">
    <location>
        <begin position="142"/>
        <end position="194"/>
    </location>
</feature>
<reference evidence="2" key="1">
    <citation type="submission" date="2023-12" db="EMBL/GenBank/DDBJ databases">
        <title>Dolosigranulum savutii sp. nov. isolated from human upper respiratory samples collected in Botswana.</title>
        <authorList>
            <person name="Kelly M.S."/>
        </authorList>
    </citation>
    <scope>NUCLEOTIDE SEQUENCE</scope>
    <source>
        <strain evidence="2">MSK312</strain>
    </source>
</reference>
<protein>
    <submittedName>
        <fullName evidence="2">Phage scaffolding protein</fullName>
    </submittedName>
</protein>
<name>A0AB74TLP4_9LACT</name>
<sequence>MKREELQELGLESSQINAVMGMHGSVVNDLNDQVRTLEKESEQLKEQNQSYADEVESLKENSSDDELKAKLDDLEKQQKSLQQEHQQELHDLNRKHKIQLAVKSLGVKDEEYVADKLSDLELEDGELVNFEERANELKEKHPLLFEDDEPKQAKKWSQGGTSTINQSPISISEIMQVKDPNERQKLIAENRDKF</sequence>
<evidence type="ECO:0000313" key="2">
    <source>
        <dbReference type="EMBL" id="XBC48156.1"/>
    </source>
</evidence>
<dbReference type="EMBL" id="CP142434">
    <property type="protein sequence ID" value="XBC48156.1"/>
    <property type="molecule type" value="Genomic_DNA"/>
</dbReference>
<organism evidence="2">
    <name type="scientific">Dolosigranulum savutiense</name>
    <dbReference type="NCBI Taxonomy" id="3110288"/>
    <lineage>
        <taxon>Bacteria</taxon>
        <taxon>Bacillati</taxon>
        <taxon>Bacillota</taxon>
        <taxon>Bacilli</taxon>
        <taxon>Lactobacillales</taxon>
        <taxon>Carnobacteriaceae</taxon>
        <taxon>Dolosigranulum</taxon>
    </lineage>
</organism>
<dbReference type="InterPro" id="IPR009636">
    <property type="entry name" value="SCAF"/>
</dbReference>
<dbReference type="RefSeq" id="WP_347298171.1">
    <property type="nucleotide sequence ID" value="NZ_CP142434.1"/>
</dbReference>
<feature type="region of interest" description="Disordered" evidence="1">
    <location>
        <begin position="39"/>
        <end position="92"/>
    </location>
</feature>
<feature type="compositionally biased region" description="Basic and acidic residues" evidence="1">
    <location>
        <begin position="56"/>
        <end position="78"/>
    </location>
</feature>
<gene>
    <name evidence="2" type="ORF">VUQ09_01845</name>
</gene>
<feature type="compositionally biased region" description="Polar residues" evidence="1">
    <location>
        <begin position="158"/>
        <end position="170"/>
    </location>
</feature>